<evidence type="ECO:0000256" key="1">
    <source>
        <dbReference type="SAM" id="Coils"/>
    </source>
</evidence>
<dbReference type="AlphaFoldDB" id="A0A285TW38"/>
<reference evidence="2 3" key="1">
    <citation type="submission" date="2017-08" db="EMBL/GenBank/DDBJ databases">
        <authorList>
            <person name="de Groot N.N."/>
        </authorList>
    </citation>
    <scope>NUCLEOTIDE SEQUENCE [LARGE SCALE GENOMIC DNA]</scope>
    <source>
        <strain evidence="2 3">USBA 78</strain>
    </source>
</reference>
<evidence type="ECO:0000313" key="2">
    <source>
        <dbReference type="EMBL" id="SOC26140.1"/>
    </source>
</evidence>
<feature type="coiled-coil region" evidence="1">
    <location>
        <begin position="77"/>
        <end position="111"/>
    </location>
</feature>
<dbReference type="RefSeq" id="WP_097052642.1">
    <property type="nucleotide sequence ID" value="NZ_OBMM01000005.1"/>
</dbReference>
<gene>
    <name evidence="2" type="ORF">SAMN05428964_10564</name>
</gene>
<dbReference type="EMBL" id="OBMM01000005">
    <property type="protein sequence ID" value="SOC26140.1"/>
    <property type="molecule type" value="Genomic_DNA"/>
</dbReference>
<dbReference type="Proteomes" id="UP000219068">
    <property type="component" value="Unassembled WGS sequence"/>
</dbReference>
<keyword evidence="1" id="KW-0175">Coiled coil</keyword>
<sequence>MKVTETKTVTREIHVASCIKCGSDDIQITDCGYSSFNMGGGTCKSCKHSVSDSCDISPSKDELARIWNKKNDIKALIAAQQKKIETATSKIEELEALDQKYRDAKAGLKRTGQGFDLDARSKRMQALNKKGKRAVDDFNSTFPIGSPVTLELDGGHLVETTVSAQAQMMCGHPCAWFSGVSGSYHIGCIRPKS</sequence>
<name>A0A285TW38_9PROT</name>
<organism evidence="2 3">
    <name type="scientific">Thalassospira xiamenensis</name>
    <dbReference type="NCBI Taxonomy" id="220697"/>
    <lineage>
        <taxon>Bacteria</taxon>
        <taxon>Pseudomonadati</taxon>
        <taxon>Pseudomonadota</taxon>
        <taxon>Alphaproteobacteria</taxon>
        <taxon>Rhodospirillales</taxon>
        <taxon>Thalassospiraceae</taxon>
        <taxon>Thalassospira</taxon>
    </lineage>
</organism>
<accession>A0A285TW38</accession>
<protein>
    <submittedName>
        <fullName evidence="2">Uncharacterized protein</fullName>
    </submittedName>
</protein>
<evidence type="ECO:0000313" key="3">
    <source>
        <dbReference type="Proteomes" id="UP000219068"/>
    </source>
</evidence>
<proteinExistence type="predicted"/>